<comment type="caution">
    <text evidence="1">The sequence shown here is derived from an EMBL/GenBank/DDBJ whole genome shotgun (WGS) entry which is preliminary data.</text>
</comment>
<evidence type="ECO:0000313" key="1">
    <source>
        <dbReference type="EMBL" id="KAK6191053.1"/>
    </source>
</evidence>
<reference evidence="1 2" key="1">
    <citation type="submission" date="2024-01" db="EMBL/GenBank/DDBJ databases">
        <title>The genome of the rayed Mediterranean limpet Patella caerulea (Linnaeus, 1758).</title>
        <authorList>
            <person name="Anh-Thu Weber A."/>
            <person name="Halstead-Nussloch G."/>
        </authorList>
    </citation>
    <scope>NUCLEOTIDE SEQUENCE [LARGE SCALE GENOMIC DNA]</scope>
    <source>
        <strain evidence="1">AATW-2023a</strain>
        <tissue evidence="1">Whole specimen</tissue>
    </source>
</reference>
<dbReference type="Proteomes" id="UP001347796">
    <property type="component" value="Unassembled WGS sequence"/>
</dbReference>
<dbReference type="PANTHER" id="PTHR35558:SF1">
    <property type="entry name" value="ENDONUCLEASE_EXONUCLEASE_PHOSPHATASE DOMAIN-CONTAINING PROTEIN"/>
    <property type="match status" value="1"/>
</dbReference>
<organism evidence="1 2">
    <name type="scientific">Patella caerulea</name>
    <name type="common">Rayed Mediterranean limpet</name>
    <dbReference type="NCBI Taxonomy" id="87958"/>
    <lineage>
        <taxon>Eukaryota</taxon>
        <taxon>Metazoa</taxon>
        <taxon>Spiralia</taxon>
        <taxon>Lophotrochozoa</taxon>
        <taxon>Mollusca</taxon>
        <taxon>Gastropoda</taxon>
        <taxon>Patellogastropoda</taxon>
        <taxon>Patelloidea</taxon>
        <taxon>Patellidae</taxon>
        <taxon>Patella</taxon>
    </lineage>
</organism>
<keyword evidence="2" id="KW-1185">Reference proteome</keyword>
<dbReference type="EMBL" id="JAZGQO010000002">
    <property type="protein sequence ID" value="KAK6191053.1"/>
    <property type="molecule type" value="Genomic_DNA"/>
</dbReference>
<proteinExistence type="predicted"/>
<dbReference type="PANTHER" id="PTHR35558">
    <property type="entry name" value="SGNH_HYDRO DOMAIN-CONTAINING PROTEIN"/>
    <property type="match status" value="1"/>
</dbReference>
<protein>
    <submittedName>
        <fullName evidence="1">Uncharacterized protein</fullName>
    </submittedName>
</protein>
<gene>
    <name evidence="1" type="ORF">SNE40_002801</name>
</gene>
<name>A0AAN8K9F9_PATCE</name>
<dbReference type="AlphaFoldDB" id="A0AAN8K9F9"/>
<sequence>MFPSIVEEVVAQPNIPLDNAVETIPDMFNHVDTSTSTSMDQVADRNDLLEAPGRDESFHVSDLALVKHLDLGIDPKVKAQIWADEFVELGTLIGTMGASTYSMIEHEGIIALKKVPQSPEFQSFSDWHTAFITFVGIYVQKHPNQSSALMKYMLAIRNLATSAGDAQALNYDRAIKSHARVPWDRLHPELYSDAVARGCAF</sequence>
<accession>A0AAN8K9F9</accession>
<evidence type="ECO:0000313" key="2">
    <source>
        <dbReference type="Proteomes" id="UP001347796"/>
    </source>
</evidence>